<dbReference type="PANTHER" id="PTHR37841">
    <property type="entry name" value="GLR2918 PROTEIN"/>
    <property type="match status" value="1"/>
</dbReference>
<dbReference type="PROSITE" id="PS50005">
    <property type="entry name" value="TPR"/>
    <property type="match status" value="2"/>
</dbReference>
<dbReference type="EMBL" id="CAEZVS010000095">
    <property type="protein sequence ID" value="CAB4637729.1"/>
    <property type="molecule type" value="Genomic_DNA"/>
</dbReference>
<dbReference type="SMART" id="SM00028">
    <property type="entry name" value="TPR"/>
    <property type="match status" value="5"/>
</dbReference>
<dbReference type="Gene3D" id="1.25.40.10">
    <property type="entry name" value="Tetratricopeptide repeat domain"/>
    <property type="match status" value="3"/>
</dbReference>
<dbReference type="InterPro" id="IPR011990">
    <property type="entry name" value="TPR-like_helical_dom_sf"/>
</dbReference>
<dbReference type="PANTHER" id="PTHR37841:SF1">
    <property type="entry name" value="DUF3298 DOMAIN-CONTAINING PROTEIN"/>
    <property type="match status" value="1"/>
</dbReference>
<dbReference type="PROSITE" id="PS50293">
    <property type="entry name" value="TPR_REGION"/>
    <property type="match status" value="1"/>
</dbReference>
<dbReference type="Pfam" id="PF14903">
    <property type="entry name" value="WG_beta_rep"/>
    <property type="match status" value="3"/>
</dbReference>
<organism evidence="1">
    <name type="scientific">freshwater metagenome</name>
    <dbReference type="NCBI Taxonomy" id="449393"/>
    <lineage>
        <taxon>unclassified sequences</taxon>
        <taxon>metagenomes</taxon>
        <taxon>ecological metagenomes</taxon>
    </lineage>
</organism>
<accession>A0A6J6JPM7</accession>
<proteinExistence type="predicted"/>
<evidence type="ECO:0000313" key="1">
    <source>
        <dbReference type="EMBL" id="CAB4637729.1"/>
    </source>
</evidence>
<dbReference type="AlphaFoldDB" id="A0A6J6JPM7"/>
<dbReference type="Pfam" id="PF13432">
    <property type="entry name" value="TPR_16"/>
    <property type="match status" value="1"/>
</dbReference>
<protein>
    <submittedName>
        <fullName evidence="1">Unannotated protein</fullName>
    </submittedName>
</protein>
<sequence>MKIKELKSDVLPYLNKNKKYQLFNVSTNEFVDNNEYDQIFVSEKGKFIVTKYNKRGVIDSDGKVVQQLTYDCIGNFNRGFAQISVGGKYGFVNSQGEIVIQPTLATVQEVENRGYIISKEIDGKTLYGFVDTLLQVSIPYSYDELLVVSDGFIAKKLGSKMLLDINGKTIYTFNYNSVYLANHGKSLSSSIFVVENKSKFGITDYKGRIIIPLNYKEIISDSSGKYFIVTTADSKSALIDSSKNILIQPGQFIISYLSNDVYVIRNEAYGENLQIRLYNVKLKKYLNLKPYQDVSSNFSDGLLAVLINKKVGYINENGDLIVEPIYDRASLNFSYIDGDEGGDGEGNYTETNMSSFYNDCSIINANKYSIESQIWKNSYDFADGLAAVKIGEKHGYINNKGQIVIPIIYDYAEAFINGVAYVSMNENGVSNGKIINTKGVALVSDFTIHSYSIDNKYIFGSKQIDEETQGYFKLNIKNGELERIAKSFNSLSYFINYTKGVYKDVEVYLNQKNIPLMSSEINFSTYESMKLVENASPLIYDDNTVDKAITLLDKAIRADPNNINAYLQMANAYKQKDYYSQAISFYNKAIDIDEDNLNALREKAAYSYEKKYYSDAIDSYNKIANKSSEDFSFYFNKAYAENSIGQIDNAIESYTNYIDNYPNSAMAFNNRGACYYRKGYYQKAVEDYTSAIRNGKNETKENLGMFYNNRGSGYYYLNKRVEACLDYKRAADLGNSSAINSYRNCK</sequence>
<dbReference type="SUPFAM" id="SSF48452">
    <property type="entry name" value="TPR-like"/>
    <property type="match status" value="1"/>
</dbReference>
<dbReference type="InterPro" id="IPR032774">
    <property type="entry name" value="WG_beta_rep"/>
</dbReference>
<dbReference type="InterPro" id="IPR019734">
    <property type="entry name" value="TPR_rpt"/>
</dbReference>
<reference evidence="1" key="1">
    <citation type="submission" date="2020-05" db="EMBL/GenBank/DDBJ databases">
        <authorList>
            <person name="Chiriac C."/>
            <person name="Salcher M."/>
            <person name="Ghai R."/>
            <person name="Kavagutti S V."/>
        </authorList>
    </citation>
    <scope>NUCLEOTIDE SEQUENCE</scope>
</reference>
<dbReference type="Pfam" id="PF13181">
    <property type="entry name" value="TPR_8"/>
    <property type="match status" value="1"/>
</dbReference>
<name>A0A6J6JPM7_9ZZZZ</name>
<gene>
    <name evidence="1" type="ORF">UFOPK2106_00657</name>
</gene>